<reference evidence="1 2" key="1">
    <citation type="journal article" date="2013" name="Mar. Genomics">
        <title>Expression of sulfatases in Rhodopirellula baltica and the diversity of sulfatases in the genus Rhodopirellula.</title>
        <authorList>
            <person name="Wegner C.E."/>
            <person name="Richter-Heitmann T."/>
            <person name="Klindworth A."/>
            <person name="Klockow C."/>
            <person name="Richter M."/>
            <person name="Achstetter T."/>
            <person name="Glockner F.O."/>
            <person name="Harder J."/>
        </authorList>
    </citation>
    <scope>NUCLEOTIDE SEQUENCE [LARGE SCALE GENOMIC DNA]</scope>
    <source>
        <strain evidence="1 2">SM1</strain>
    </source>
</reference>
<gene>
    <name evidence="1" type="ORF">RMSM_02474</name>
</gene>
<evidence type="ECO:0000313" key="1">
    <source>
        <dbReference type="EMBL" id="EMI20599.1"/>
    </source>
</evidence>
<keyword evidence="2" id="KW-1185">Reference proteome</keyword>
<sequence length="42" mass="4702">MDPVIAEYVGVAVIDAVKFRVNFLTTCLLPGVLLRDLRTLRL</sequence>
<name>M5S334_9BACT</name>
<comment type="caution">
    <text evidence="1">The sequence shown here is derived from an EMBL/GenBank/DDBJ whole genome shotgun (WGS) entry which is preliminary data.</text>
</comment>
<protein>
    <submittedName>
        <fullName evidence="1">Uncharacterized protein</fullName>
    </submittedName>
</protein>
<proteinExistence type="predicted"/>
<dbReference type="EMBL" id="ANOG01000347">
    <property type="protein sequence ID" value="EMI20599.1"/>
    <property type="molecule type" value="Genomic_DNA"/>
</dbReference>
<organism evidence="1 2">
    <name type="scientific">Rhodopirellula maiorica SM1</name>
    <dbReference type="NCBI Taxonomy" id="1265738"/>
    <lineage>
        <taxon>Bacteria</taxon>
        <taxon>Pseudomonadati</taxon>
        <taxon>Planctomycetota</taxon>
        <taxon>Planctomycetia</taxon>
        <taxon>Pirellulales</taxon>
        <taxon>Pirellulaceae</taxon>
        <taxon>Novipirellula</taxon>
    </lineage>
</organism>
<accession>M5S334</accession>
<dbReference type="AlphaFoldDB" id="M5S334"/>
<dbReference type="PATRIC" id="fig|1265738.3.peg.2483"/>
<dbReference type="Proteomes" id="UP000011991">
    <property type="component" value="Unassembled WGS sequence"/>
</dbReference>
<evidence type="ECO:0000313" key="2">
    <source>
        <dbReference type="Proteomes" id="UP000011991"/>
    </source>
</evidence>